<gene>
    <name evidence="1" type="ORF">P7K49_018342</name>
</gene>
<evidence type="ECO:0000313" key="1">
    <source>
        <dbReference type="EMBL" id="KAK2104486.1"/>
    </source>
</evidence>
<feature type="non-terminal residue" evidence="1">
    <location>
        <position position="91"/>
    </location>
</feature>
<keyword evidence="2" id="KW-1185">Reference proteome</keyword>
<comment type="caution">
    <text evidence="1">The sequence shown here is derived from an EMBL/GenBank/DDBJ whole genome shotgun (WGS) entry which is preliminary data.</text>
</comment>
<sequence>VISPIYVASIPTQRGTFLFNLCSTAVVLKTARPLWRALRLRDGEEPSFISCRKPTKLHKTHSSLCSAIRECPAPFCHIRDAALLPGTCPSE</sequence>
<reference evidence="1 2" key="1">
    <citation type="submission" date="2023-05" db="EMBL/GenBank/DDBJ databases">
        <title>B98-5 Cell Line De Novo Hybrid Assembly: An Optical Mapping Approach.</title>
        <authorList>
            <person name="Kananen K."/>
            <person name="Auerbach J.A."/>
            <person name="Kautto E."/>
            <person name="Blachly J.S."/>
        </authorList>
    </citation>
    <scope>NUCLEOTIDE SEQUENCE [LARGE SCALE GENOMIC DNA]</scope>
    <source>
        <strain evidence="1">B95-8</strain>
        <tissue evidence="1">Cell line</tissue>
    </source>
</reference>
<evidence type="ECO:0000313" key="2">
    <source>
        <dbReference type="Proteomes" id="UP001266305"/>
    </source>
</evidence>
<dbReference type="EMBL" id="JASSZA010000008">
    <property type="protein sequence ID" value="KAK2104486.1"/>
    <property type="molecule type" value="Genomic_DNA"/>
</dbReference>
<name>A0ABQ9V541_SAGOE</name>
<protein>
    <submittedName>
        <fullName evidence="1">Uncharacterized protein</fullName>
    </submittedName>
</protein>
<accession>A0ABQ9V541</accession>
<dbReference type="Proteomes" id="UP001266305">
    <property type="component" value="Unassembled WGS sequence"/>
</dbReference>
<proteinExistence type="predicted"/>
<feature type="non-terminal residue" evidence="1">
    <location>
        <position position="1"/>
    </location>
</feature>
<organism evidence="1 2">
    <name type="scientific">Saguinus oedipus</name>
    <name type="common">Cotton-top tamarin</name>
    <name type="synonym">Oedipomidas oedipus</name>
    <dbReference type="NCBI Taxonomy" id="9490"/>
    <lineage>
        <taxon>Eukaryota</taxon>
        <taxon>Metazoa</taxon>
        <taxon>Chordata</taxon>
        <taxon>Craniata</taxon>
        <taxon>Vertebrata</taxon>
        <taxon>Euteleostomi</taxon>
        <taxon>Mammalia</taxon>
        <taxon>Eutheria</taxon>
        <taxon>Euarchontoglires</taxon>
        <taxon>Primates</taxon>
        <taxon>Haplorrhini</taxon>
        <taxon>Platyrrhini</taxon>
        <taxon>Cebidae</taxon>
        <taxon>Callitrichinae</taxon>
        <taxon>Saguinus</taxon>
    </lineage>
</organism>